<feature type="binding site" evidence="5">
    <location>
        <position position="71"/>
    </location>
    <ligand>
        <name>Mg(2+)</name>
        <dbReference type="ChEBI" id="CHEBI:18420"/>
        <label>1</label>
        <note>catalytic</note>
    </ligand>
</feature>
<comment type="cofactor">
    <cofactor evidence="5">
        <name>Mg(2+)</name>
        <dbReference type="ChEBI" id="CHEBI:18420"/>
    </cofactor>
</comment>
<feature type="binding site" evidence="5">
    <location>
        <position position="216"/>
    </location>
    <ligand>
        <name>Mg(2+)</name>
        <dbReference type="ChEBI" id="CHEBI:18420"/>
        <label>1</label>
        <note>catalytic</note>
    </ligand>
</feature>
<keyword evidence="3" id="KW-0119">Carbohydrate metabolism</keyword>
<evidence type="ECO:0000256" key="3">
    <source>
        <dbReference type="ARBA" id="ARBA00023277"/>
    </source>
</evidence>
<dbReference type="PRINTS" id="PR00377">
    <property type="entry name" value="IMPHPHTASES"/>
</dbReference>
<keyword evidence="7" id="KW-1185">Reference proteome</keyword>
<feature type="binding site" evidence="5">
    <location>
        <position position="92"/>
    </location>
    <ligand>
        <name>Mg(2+)</name>
        <dbReference type="ChEBI" id="CHEBI:18420"/>
        <label>1</label>
        <note>catalytic</note>
    </ligand>
</feature>
<gene>
    <name evidence="6" type="ORF">ACFQKD_03250</name>
</gene>
<protein>
    <recommendedName>
        <fullName evidence="2">fructose-bisphosphatase</fullName>
        <ecNumber evidence="2">3.1.3.11</ecNumber>
    </recommendedName>
</protein>
<dbReference type="SUPFAM" id="SSF56655">
    <property type="entry name" value="Carbohydrate phosphatase"/>
    <property type="match status" value="1"/>
</dbReference>
<organism evidence="6 7">
    <name type="scientific">Halobaculum marinum</name>
    <dbReference type="NCBI Taxonomy" id="3031996"/>
    <lineage>
        <taxon>Archaea</taxon>
        <taxon>Methanobacteriati</taxon>
        <taxon>Methanobacteriota</taxon>
        <taxon>Stenosarchaea group</taxon>
        <taxon>Halobacteria</taxon>
        <taxon>Halobacteriales</taxon>
        <taxon>Haloferacaceae</taxon>
        <taxon>Halobaculum</taxon>
    </lineage>
</organism>
<dbReference type="GO" id="GO:0042132">
    <property type="term" value="F:fructose 1,6-bisphosphate 1-phosphatase activity"/>
    <property type="evidence" value="ECO:0007669"/>
    <property type="project" value="UniProtKB-EC"/>
</dbReference>
<feature type="binding site" evidence="5">
    <location>
        <position position="89"/>
    </location>
    <ligand>
        <name>Mg(2+)</name>
        <dbReference type="ChEBI" id="CHEBI:18420"/>
        <label>1</label>
        <note>catalytic</note>
    </ligand>
</feature>
<dbReference type="InterPro" id="IPR000760">
    <property type="entry name" value="Inositol_monophosphatase-like"/>
</dbReference>
<sequence length="265" mass="28149">MTDDTDGAVATAVEAAERGGALALDSFRSDLHVETKADGPMDAVTAVDRAVQRRVFELLSDAYPDDVFVGEEEEARKRVPDEGDAWVVDPIDGTVNYAAGNRVWMTSVARCRDGDPVAAANYAPAIDDLYVAGEEQTYRNGEAVSVSETTDTAAFTVNPVFGVSPRHKRSLRAVIETVLDRFGDLRRFGCAQAALSGVATGELEAAVSTVELNDWDTAAGVHLVRRAGGRVTDIHGDRWTPGSAGLIASNDAAHGVLVDAFDQTP</sequence>
<evidence type="ECO:0000256" key="5">
    <source>
        <dbReference type="PIRSR" id="PIRSR600760-2"/>
    </source>
</evidence>
<accession>A0ABD5WS67</accession>
<comment type="caution">
    <text evidence="6">The sequence shown here is derived from an EMBL/GenBank/DDBJ whole genome shotgun (WGS) entry which is preliminary data.</text>
</comment>
<proteinExistence type="inferred from homology"/>
<name>A0ABD5WS67_9EURY</name>
<evidence type="ECO:0000256" key="1">
    <source>
        <dbReference type="ARBA" id="ARBA00001273"/>
    </source>
</evidence>
<reference evidence="6 7" key="1">
    <citation type="journal article" date="2019" name="Int. J. Syst. Evol. Microbiol.">
        <title>The Global Catalogue of Microorganisms (GCM) 10K type strain sequencing project: providing services to taxonomists for standard genome sequencing and annotation.</title>
        <authorList>
            <consortium name="The Broad Institute Genomics Platform"/>
            <consortium name="The Broad Institute Genome Sequencing Center for Infectious Disease"/>
            <person name="Wu L."/>
            <person name="Ma J."/>
        </authorList>
    </citation>
    <scope>NUCLEOTIDE SEQUENCE [LARGE SCALE GENOMIC DNA]</scope>
    <source>
        <strain evidence="6 7">DT55</strain>
    </source>
</reference>
<dbReference type="GeneID" id="79269803"/>
<dbReference type="Gene3D" id="3.40.190.80">
    <property type="match status" value="1"/>
</dbReference>
<feature type="binding site" evidence="5">
    <location>
        <position position="91"/>
    </location>
    <ligand>
        <name>Mg(2+)</name>
        <dbReference type="ChEBI" id="CHEBI:18420"/>
        <label>1</label>
        <note>catalytic</note>
    </ligand>
</feature>
<dbReference type="CDD" id="cd01637">
    <property type="entry name" value="IMPase_like"/>
    <property type="match status" value="1"/>
</dbReference>
<comment type="catalytic activity">
    <reaction evidence="1">
        <text>beta-D-fructose 1,6-bisphosphate + H2O = beta-D-fructose 6-phosphate + phosphate</text>
        <dbReference type="Rhea" id="RHEA:11064"/>
        <dbReference type="ChEBI" id="CHEBI:15377"/>
        <dbReference type="ChEBI" id="CHEBI:32966"/>
        <dbReference type="ChEBI" id="CHEBI:43474"/>
        <dbReference type="ChEBI" id="CHEBI:57634"/>
        <dbReference type="EC" id="3.1.3.11"/>
    </reaction>
</comment>
<keyword evidence="5" id="KW-0460">Magnesium</keyword>
<dbReference type="EC" id="3.1.3.11" evidence="2"/>
<dbReference type="PANTHER" id="PTHR20854">
    <property type="entry name" value="INOSITOL MONOPHOSPHATASE"/>
    <property type="match status" value="1"/>
</dbReference>
<dbReference type="Proteomes" id="UP001596388">
    <property type="component" value="Unassembled WGS sequence"/>
</dbReference>
<dbReference type="RefSeq" id="WP_276239217.1">
    <property type="nucleotide sequence ID" value="NZ_CP119989.1"/>
</dbReference>
<evidence type="ECO:0000256" key="2">
    <source>
        <dbReference type="ARBA" id="ARBA00013093"/>
    </source>
</evidence>
<dbReference type="PANTHER" id="PTHR20854:SF4">
    <property type="entry name" value="INOSITOL-1-MONOPHOSPHATASE-RELATED"/>
    <property type="match status" value="1"/>
</dbReference>
<dbReference type="Pfam" id="PF00459">
    <property type="entry name" value="Inositol_P"/>
    <property type="match status" value="1"/>
</dbReference>
<dbReference type="Gene3D" id="3.30.540.10">
    <property type="entry name" value="Fructose-1,6-Bisphosphatase, subunit A, domain 1"/>
    <property type="match status" value="1"/>
</dbReference>
<keyword evidence="5" id="KW-0479">Metal-binding</keyword>
<evidence type="ECO:0000313" key="6">
    <source>
        <dbReference type="EMBL" id="MFC7096310.1"/>
    </source>
</evidence>
<dbReference type="AlphaFoldDB" id="A0ABD5WS67"/>
<evidence type="ECO:0000256" key="4">
    <source>
        <dbReference type="ARBA" id="ARBA00038103"/>
    </source>
</evidence>
<comment type="similarity">
    <text evidence="4">Belongs to the inositol monophosphatase superfamily. FBPase class 4 family.</text>
</comment>
<evidence type="ECO:0000313" key="7">
    <source>
        <dbReference type="Proteomes" id="UP001596388"/>
    </source>
</evidence>
<dbReference type="EMBL" id="JBHTAG010000002">
    <property type="protein sequence ID" value="MFC7096310.1"/>
    <property type="molecule type" value="Genomic_DNA"/>
</dbReference>